<dbReference type="Gene3D" id="2.40.250.10">
    <property type="entry name" value="Core binding factor, beta subunit"/>
    <property type="match status" value="1"/>
</dbReference>
<protein>
    <submittedName>
        <fullName evidence="2">MbtH domain protein</fullName>
    </submittedName>
</protein>
<name>A0ABW6IIH0_9CYAN</name>
<dbReference type="RefSeq" id="WP_377967314.1">
    <property type="nucleotide sequence ID" value="NZ_JBHZOL010000097.1"/>
</dbReference>
<dbReference type="InterPro" id="IPR036552">
    <property type="entry name" value="CBF_bsu_sf"/>
</dbReference>
<organism evidence="2 3">
    <name type="scientific">Almyronema epifaneia S1</name>
    <dbReference type="NCBI Taxonomy" id="2991925"/>
    <lineage>
        <taxon>Bacteria</taxon>
        <taxon>Bacillati</taxon>
        <taxon>Cyanobacteriota</taxon>
        <taxon>Cyanophyceae</taxon>
        <taxon>Nodosilineales</taxon>
        <taxon>Nodosilineaceae</taxon>
        <taxon>Almyronema</taxon>
        <taxon>Almyronema epifaneia</taxon>
    </lineage>
</organism>
<evidence type="ECO:0000313" key="2">
    <source>
        <dbReference type="EMBL" id="MFE4108013.1"/>
    </source>
</evidence>
<reference evidence="2 3" key="1">
    <citation type="submission" date="2024-10" db="EMBL/GenBank/DDBJ databases">
        <authorList>
            <person name="Ratan Roy A."/>
            <person name="Morales Sandoval P.H."/>
            <person name="De Los Santos Villalobos S."/>
            <person name="Chakraborty S."/>
            <person name="Mukherjee J."/>
        </authorList>
    </citation>
    <scope>NUCLEOTIDE SEQUENCE [LARGE SCALE GENOMIC DNA]</scope>
    <source>
        <strain evidence="2 3">S1</strain>
    </source>
</reference>
<dbReference type="Proteomes" id="UP001600165">
    <property type="component" value="Unassembled WGS sequence"/>
</dbReference>
<gene>
    <name evidence="2" type="ORF">ACFVKH_17145</name>
</gene>
<comment type="caution">
    <text evidence="2">The sequence shown here is derived from an EMBL/GenBank/DDBJ whole genome shotgun (WGS) entry which is preliminary data.</text>
</comment>
<dbReference type="Pfam" id="PF02312">
    <property type="entry name" value="CBF_beta"/>
    <property type="match status" value="1"/>
</dbReference>
<keyword evidence="3" id="KW-1185">Reference proteome</keyword>
<dbReference type="SUPFAM" id="SSF50723">
    <property type="entry name" value="Core binding factor beta, CBF"/>
    <property type="match status" value="1"/>
</dbReference>
<evidence type="ECO:0000256" key="1">
    <source>
        <dbReference type="SAM" id="MobiDB-lite"/>
    </source>
</evidence>
<accession>A0ABW6IIH0</accession>
<dbReference type="EMBL" id="JBHZOL010000097">
    <property type="protein sequence ID" value="MFE4108013.1"/>
    <property type="molecule type" value="Genomic_DNA"/>
</dbReference>
<feature type="region of interest" description="Disordered" evidence="1">
    <location>
        <begin position="110"/>
        <end position="133"/>
    </location>
</feature>
<dbReference type="InterPro" id="IPR003417">
    <property type="entry name" value="CBF_beta"/>
</dbReference>
<proteinExistence type="predicted"/>
<evidence type="ECO:0000313" key="3">
    <source>
        <dbReference type="Proteomes" id="UP001600165"/>
    </source>
</evidence>
<sequence>MNELVQQLSQGTHPVEVALRPEKTVSAFKACLDRGYVHIKFTQTRGGTELGIQLDLQASDWSQADFEHSSGSVHLVGDLTLNYVPVQCLADIDLQTLAGTGRLAPVAAATPPSAMPYHPPKAERYLPFSSGNG</sequence>